<keyword evidence="1 3" id="KW-0597">Phosphoprotein</keyword>
<dbReference type="InterPro" id="IPR051015">
    <property type="entry name" value="EvgA-like"/>
</dbReference>
<dbReference type="SUPFAM" id="SSF46894">
    <property type="entry name" value="C-terminal effector domain of the bipartite response regulators"/>
    <property type="match status" value="1"/>
</dbReference>
<dbReference type="InterPro" id="IPR011006">
    <property type="entry name" value="CheY-like_superfamily"/>
</dbReference>
<evidence type="ECO:0000313" key="6">
    <source>
        <dbReference type="EMBL" id="CUX80186.1"/>
    </source>
</evidence>
<feature type="modified residue" description="4-aspartylphosphate" evidence="3">
    <location>
        <position position="53"/>
    </location>
</feature>
<dbReference type="CDD" id="cd06170">
    <property type="entry name" value="LuxR_C_like"/>
    <property type="match status" value="1"/>
</dbReference>
<dbReference type="GO" id="GO:0006355">
    <property type="term" value="P:regulation of DNA-templated transcription"/>
    <property type="evidence" value="ECO:0007669"/>
    <property type="project" value="InterPro"/>
</dbReference>
<comment type="caution">
    <text evidence="7">The sequence shown here is derived from an EMBL/GenBank/DDBJ whole genome shotgun (WGS) entry which is preliminary data.</text>
</comment>
<dbReference type="InterPro" id="IPR016032">
    <property type="entry name" value="Sig_transdc_resp-reg_C-effctor"/>
</dbReference>
<dbReference type="CDD" id="cd17535">
    <property type="entry name" value="REC_NarL-like"/>
    <property type="match status" value="1"/>
</dbReference>
<dbReference type="EMBL" id="FBYC01000004">
    <property type="protein sequence ID" value="CUX80186.1"/>
    <property type="molecule type" value="Genomic_DNA"/>
</dbReference>
<evidence type="ECO:0000259" key="5">
    <source>
        <dbReference type="PROSITE" id="PS50110"/>
    </source>
</evidence>
<feature type="domain" description="Response regulatory" evidence="5">
    <location>
        <begin position="2"/>
        <end position="118"/>
    </location>
</feature>
<dbReference type="STRING" id="1666912.Ga0058931_0893"/>
<dbReference type="RefSeq" id="WP_072245243.1">
    <property type="nucleotide sequence ID" value="NZ_FBYC01000004.1"/>
</dbReference>
<dbReference type="Pfam" id="PF00072">
    <property type="entry name" value="Response_reg"/>
    <property type="match status" value="1"/>
</dbReference>
<dbReference type="PATRIC" id="fig|1666912.4.peg.2205"/>
<keyword evidence="9" id="KW-1185">Reference proteome</keyword>
<evidence type="ECO:0000259" key="4">
    <source>
        <dbReference type="PROSITE" id="PS50043"/>
    </source>
</evidence>
<organism evidence="7 8">
    <name type="scientific">Roseibaca calidilacus</name>
    <dbReference type="NCBI Taxonomy" id="1666912"/>
    <lineage>
        <taxon>Bacteria</taxon>
        <taxon>Pseudomonadati</taxon>
        <taxon>Pseudomonadota</taxon>
        <taxon>Alphaproteobacteria</taxon>
        <taxon>Rhodobacterales</taxon>
        <taxon>Paracoccaceae</taxon>
        <taxon>Roseinatronobacter</taxon>
    </lineage>
</organism>
<feature type="domain" description="HTH luxR-type" evidence="4">
    <location>
        <begin position="144"/>
        <end position="209"/>
    </location>
</feature>
<dbReference type="AlphaFoldDB" id="A0A0P7WPG4"/>
<reference evidence="6 9" key="2">
    <citation type="submission" date="2016-01" db="EMBL/GenBank/DDBJ databases">
        <authorList>
            <person name="Varghese N."/>
        </authorList>
    </citation>
    <scope>NUCLEOTIDE SEQUENCE [LARGE SCALE GENOMIC DNA]</scope>
    <source>
        <strain evidence="6 9">HL-91</strain>
    </source>
</reference>
<dbReference type="PANTHER" id="PTHR45566:SF2">
    <property type="entry name" value="NARL SUBFAMILY"/>
    <property type="match status" value="1"/>
</dbReference>
<dbReference type="PANTHER" id="PTHR45566">
    <property type="entry name" value="HTH-TYPE TRANSCRIPTIONAL REGULATOR YHJB-RELATED"/>
    <property type="match status" value="1"/>
</dbReference>
<dbReference type="Gene3D" id="3.40.50.2300">
    <property type="match status" value="1"/>
</dbReference>
<dbReference type="GO" id="GO:0000160">
    <property type="term" value="P:phosphorelay signal transduction system"/>
    <property type="evidence" value="ECO:0007669"/>
    <property type="project" value="InterPro"/>
</dbReference>
<dbReference type="InterPro" id="IPR058245">
    <property type="entry name" value="NreC/VraR/RcsB-like_REC"/>
</dbReference>
<dbReference type="SMART" id="SM00421">
    <property type="entry name" value="HTH_LUXR"/>
    <property type="match status" value="1"/>
</dbReference>
<keyword evidence="2" id="KW-0238">DNA-binding</keyword>
<dbReference type="Proteomes" id="UP000182045">
    <property type="component" value="Unassembled WGS sequence"/>
</dbReference>
<dbReference type="SMART" id="SM00448">
    <property type="entry name" value="REC"/>
    <property type="match status" value="1"/>
</dbReference>
<proteinExistence type="predicted"/>
<evidence type="ECO:0000256" key="2">
    <source>
        <dbReference type="ARBA" id="ARBA00023125"/>
    </source>
</evidence>
<dbReference type="PROSITE" id="PS50110">
    <property type="entry name" value="RESPONSE_REGULATORY"/>
    <property type="match status" value="1"/>
</dbReference>
<dbReference type="Pfam" id="PF00196">
    <property type="entry name" value="GerE"/>
    <property type="match status" value="1"/>
</dbReference>
<dbReference type="GO" id="GO:0003677">
    <property type="term" value="F:DNA binding"/>
    <property type="evidence" value="ECO:0007669"/>
    <property type="project" value="UniProtKB-KW"/>
</dbReference>
<evidence type="ECO:0000256" key="3">
    <source>
        <dbReference type="PROSITE-ProRule" id="PRU00169"/>
    </source>
</evidence>
<evidence type="ECO:0000313" key="8">
    <source>
        <dbReference type="Proteomes" id="UP000050413"/>
    </source>
</evidence>
<protein>
    <submittedName>
        <fullName evidence="7">Two component signal transduction system LuxR family response regulator</fullName>
    </submittedName>
    <submittedName>
        <fullName evidence="6">Two component transcriptional regulator, LuxR family</fullName>
    </submittedName>
</protein>
<dbReference type="PROSITE" id="PS50043">
    <property type="entry name" value="HTH_LUXR_2"/>
    <property type="match status" value="1"/>
</dbReference>
<dbReference type="InterPro" id="IPR000792">
    <property type="entry name" value="Tscrpt_reg_LuxR_C"/>
</dbReference>
<dbReference type="Proteomes" id="UP000050413">
    <property type="component" value="Unassembled WGS sequence"/>
</dbReference>
<evidence type="ECO:0000256" key="1">
    <source>
        <dbReference type="ARBA" id="ARBA00022553"/>
    </source>
</evidence>
<dbReference type="OrthoDB" id="3679796at2"/>
<dbReference type="Gene3D" id="1.10.10.10">
    <property type="entry name" value="Winged helix-like DNA-binding domain superfamily/Winged helix DNA-binding domain"/>
    <property type="match status" value="1"/>
</dbReference>
<sequence length="211" mass="23058">MRLLIADDHELLRDTLRSFLQQQDDLEICTVGDLSQAVAQLDDGCRYDLILLDYTMPGMNGLDGLQLLLERPDTPPVALISGIAKFEVALQAIQMGAQGFLQKSMPAQSLLNAIRFMAAGERFLPVDVALAAATGTLRVDERSGTRPDVNLTSRETEVLAALCCGLTNKEIARSMNLSEPTIKLHVKTLYRRLGATNRTQAAMIGRNMGLS</sequence>
<evidence type="ECO:0000313" key="9">
    <source>
        <dbReference type="Proteomes" id="UP000182045"/>
    </source>
</evidence>
<dbReference type="EMBL" id="LJSG01000011">
    <property type="protein sequence ID" value="KPP92741.1"/>
    <property type="molecule type" value="Genomic_DNA"/>
</dbReference>
<dbReference type="SUPFAM" id="SSF52172">
    <property type="entry name" value="CheY-like"/>
    <property type="match status" value="1"/>
</dbReference>
<gene>
    <name evidence="6" type="ORF">Ga0058931_0893</name>
    <name evidence="7" type="ORF">HLUCCA05_10120</name>
</gene>
<accession>A0A0P7WPG4</accession>
<dbReference type="PRINTS" id="PR00038">
    <property type="entry name" value="HTHLUXR"/>
</dbReference>
<dbReference type="InterPro" id="IPR036388">
    <property type="entry name" value="WH-like_DNA-bd_sf"/>
</dbReference>
<reference evidence="7 8" key="1">
    <citation type="submission" date="2015-09" db="EMBL/GenBank/DDBJ databases">
        <title>Identification and resolution of microdiversity through metagenomic sequencing of parallel consortia.</title>
        <authorList>
            <person name="Nelson W.C."/>
            <person name="Romine M.F."/>
            <person name="Lindemann S.R."/>
        </authorList>
    </citation>
    <scope>NUCLEOTIDE SEQUENCE [LARGE SCALE GENOMIC DNA]</scope>
    <source>
        <strain evidence="7">HL-91</strain>
    </source>
</reference>
<dbReference type="InterPro" id="IPR001789">
    <property type="entry name" value="Sig_transdc_resp-reg_receiver"/>
</dbReference>
<evidence type="ECO:0000313" key="7">
    <source>
        <dbReference type="EMBL" id="KPP92741.1"/>
    </source>
</evidence>
<name>A0A0P7WPG4_9RHOB</name>